<protein>
    <submittedName>
        <fullName evidence="1">Uncharacterized protein</fullName>
    </submittedName>
</protein>
<dbReference type="EMBL" id="JBHSAB010000004">
    <property type="protein sequence ID" value="MFC3908368.1"/>
    <property type="molecule type" value="Genomic_DNA"/>
</dbReference>
<proteinExistence type="predicted"/>
<dbReference type="RefSeq" id="WP_382341573.1">
    <property type="nucleotide sequence ID" value="NZ_JBHSAB010000004.1"/>
</dbReference>
<organism evidence="1 2">
    <name type="scientific">Legionella dresdenensis</name>
    <dbReference type="NCBI Taxonomy" id="450200"/>
    <lineage>
        <taxon>Bacteria</taxon>
        <taxon>Pseudomonadati</taxon>
        <taxon>Pseudomonadota</taxon>
        <taxon>Gammaproteobacteria</taxon>
        <taxon>Legionellales</taxon>
        <taxon>Legionellaceae</taxon>
        <taxon>Legionella</taxon>
    </lineage>
</organism>
<evidence type="ECO:0000313" key="2">
    <source>
        <dbReference type="Proteomes" id="UP001595758"/>
    </source>
</evidence>
<name>A0ABV8CDI8_9GAMM</name>
<sequence>MLITVSIAQMAKYNAFITGNEPFDEVNSGLQAGEKIILNPPDSIYNGELIRVSNKTEPL</sequence>
<gene>
    <name evidence="1" type="ORF">ACFORL_04670</name>
</gene>
<accession>A0ABV8CDI8</accession>
<keyword evidence="2" id="KW-1185">Reference proteome</keyword>
<reference evidence="2" key="1">
    <citation type="journal article" date="2019" name="Int. J. Syst. Evol. Microbiol.">
        <title>The Global Catalogue of Microorganisms (GCM) 10K type strain sequencing project: providing services to taxonomists for standard genome sequencing and annotation.</title>
        <authorList>
            <consortium name="The Broad Institute Genomics Platform"/>
            <consortium name="The Broad Institute Genome Sequencing Center for Infectious Disease"/>
            <person name="Wu L."/>
            <person name="Ma J."/>
        </authorList>
    </citation>
    <scope>NUCLEOTIDE SEQUENCE [LARGE SCALE GENOMIC DNA]</scope>
    <source>
        <strain evidence="2">CCUG 59858</strain>
    </source>
</reference>
<dbReference type="Proteomes" id="UP001595758">
    <property type="component" value="Unassembled WGS sequence"/>
</dbReference>
<evidence type="ECO:0000313" key="1">
    <source>
        <dbReference type="EMBL" id="MFC3908368.1"/>
    </source>
</evidence>
<comment type="caution">
    <text evidence="1">The sequence shown here is derived from an EMBL/GenBank/DDBJ whole genome shotgun (WGS) entry which is preliminary data.</text>
</comment>